<sequence length="161" mass="17874">MVNNMSGLFSVRDAPSVHAPDLEESNVNSGAYSGRRQSPELLVNADPPQGTGVHCKRRTLHVFAFPAPNAREDAAAFLLATIPLGTASRRRLATVHLRDSSRQSSRLHRPGAEREVSEGESEILFPLIICSFVRLGPLRRFEGFWKKLSEDVLRPFISLNQ</sequence>
<keyword evidence="1" id="KW-1185">Reference proteome</keyword>
<evidence type="ECO:0000313" key="1">
    <source>
        <dbReference type="Proteomes" id="UP000095287"/>
    </source>
</evidence>
<organism evidence="1 2">
    <name type="scientific">Steinernema glaseri</name>
    <dbReference type="NCBI Taxonomy" id="37863"/>
    <lineage>
        <taxon>Eukaryota</taxon>
        <taxon>Metazoa</taxon>
        <taxon>Ecdysozoa</taxon>
        <taxon>Nematoda</taxon>
        <taxon>Chromadorea</taxon>
        <taxon>Rhabditida</taxon>
        <taxon>Tylenchina</taxon>
        <taxon>Panagrolaimomorpha</taxon>
        <taxon>Strongyloidoidea</taxon>
        <taxon>Steinernematidae</taxon>
        <taxon>Steinernema</taxon>
    </lineage>
</organism>
<reference evidence="2" key="1">
    <citation type="submission" date="2016-11" db="UniProtKB">
        <authorList>
            <consortium name="WormBaseParasite"/>
        </authorList>
    </citation>
    <scope>IDENTIFICATION</scope>
</reference>
<proteinExistence type="predicted"/>
<accession>A0A1I7ZX76</accession>
<evidence type="ECO:0000313" key="2">
    <source>
        <dbReference type="WBParaSite" id="L893_g30671.t2"/>
    </source>
</evidence>
<name>A0A1I7ZX76_9BILA</name>
<dbReference type="WBParaSite" id="L893_g30671.t2">
    <property type="protein sequence ID" value="L893_g30671.t2"/>
    <property type="gene ID" value="L893_g30671"/>
</dbReference>
<dbReference type="Proteomes" id="UP000095287">
    <property type="component" value="Unplaced"/>
</dbReference>
<protein>
    <submittedName>
        <fullName evidence="2">DHC_N1 domain-containing protein</fullName>
    </submittedName>
</protein>
<dbReference type="AlphaFoldDB" id="A0A1I7ZX76"/>